<dbReference type="VEuPathDB" id="MicrosporidiaDB:THOM_0458"/>
<keyword evidence="2" id="KW-1185">Reference proteome</keyword>
<protein>
    <submittedName>
        <fullName evidence="1">Uncharacterized protein</fullName>
    </submittedName>
</protein>
<dbReference type="InParanoid" id="L7K0A1"/>
<name>L7K0A1_TRAHO</name>
<dbReference type="Proteomes" id="UP000011185">
    <property type="component" value="Unassembled WGS sequence"/>
</dbReference>
<dbReference type="AlphaFoldDB" id="L7K0A1"/>
<proteinExistence type="predicted"/>
<feature type="non-terminal residue" evidence="1">
    <location>
        <position position="1"/>
    </location>
</feature>
<evidence type="ECO:0000313" key="1">
    <source>
        <dbReference type="EMBL" id="ELQ76547.1"/>
    </source>
</evidence>
<sequence>VVGKTVVRDSRDVVVVGEAVVAVIEGIVAADVAGRDAAVVEDAAADAVVPDAAVVEEAAADAVAQGAAVVGAARRMQTIKC</sequence>
<dbReference type="EMBL" id="JH993838">
    <property type="protein sequence ID" value="ELQ76547.1"/>
    <property type="molecule type" value="Genomic_DNA"/>
</dbReference>
<gene>
    <name evidence="1" type="ORF">THOM_0458</name>
</gene>
<evidence type="ECO:0000313" key="2">
    <source>
        <dbReference type="Proteomes" id="UP000011185"/>
    </source>
</evidence>
<organism evidence="1 2">
    <name type="scientific">Trachipleistophora hominis</name>
    <name type="common">Microsporidian parasite</name>
    <dbReference type="NCBI Taxonomy" id="72359"/>
    <lineage>
        <taxon>Eukaryota</taxon>
        <taxon>Fungi</taxon>
        <taxon>Fungi incertae sedis</taxon>
        <taxon>Microsporidia</taxon>
        <taxon>Pleistophoridae</taxon>
        <taxon>Trachipleistophora</taxon>
    </lineage>
</organism>
<reference evidence="1 2" key="1">
    <citation type="journal article" date="2012" name="PLoS Pathog.">
        <title>The genome of the obligate intracellular parasite Trachipleistophora hominis: new insights into microsporidian genome dynamics and reductive evolution.</title>
        <authorList>
            <person name="Heinz E."/>
            <person name="Williams T.A."/>
            <person name="Nakjang S."/>
            <person name="Noel C.J."/>
            <person name="Swan D.C."/>
            <person name="Goldberg A.V."/>
            <person name="Harris S.R."/>
            <person name="Weinmaier T."/>
            <person name="Markert S."/>
            <person name="Becher D."/>
            <person name="Bernhardt J."/>
            <person name="Dagan T."/>
            <person name="Hacker C."/>
            <person name="Lucocq J.M."/>
            <person name="Schweder T."/>
            <person name="Rattei T."/>
            <person name="Hall N."/>
            <person name="Hirt R.P."/>
            <person name="Embley T.M."/>
        </authorList>
    </citation>
    <scope>NUCLEOTIDE SEQUENCE [LARGE SCALE GENOMIC DNA]</scope>
</reference>
<dbReference type="HOGENOM" id="CLU_2580503_0_0_1"/>
<accession>L7K0A1</accession>